<dbReference type="RefSeq" id="WP_144726441.1">
    <property type="nucleotide sequence ID" value="NZ_CAWOWR010000001.1"/>
</dbReference>
<evidence type="ECO:0000259" key="8">
    <source>
        <dbReference type="Pfam" id="PF01182"/>
    </source>
</evidence>
<dbReference type="GO" id="GO:0006098">
    <property type="term" value="P:pentose-phosphate shunt"/>
    <property type="evidence" value="ECO:0007669"/>
    <property type="project" value="UniProtKB-UniPathway"/>
</dbReference>
<evidence type="ECO:0000256" key="4">
    <source>
        <dbReference type="ARBA" id="ARBA00010662"/>
    </source>
</evidence>
<comment type="pathway">
    <text evidence="3 7">Carbohydrate degradation; pentose phosphate pathway; D-ribulose 5-phosphate from D-glucose 6-phosphate (oxidative stage): step 2/3.</text>
</comment>
<proteinExistence type="inferred from homology"/>
<evidence type="ECO:0000256" key="6">
    <source>
        <dbReference type="ARBA" id="ARBA00020337"/>
    </source>
</evidence>
<dbReference type="InterPro" id="IPR005900">
    <property type="entry name" value="6-phosphogluconolactonase_DevB"/>
</dbReference>
<keyword evidence="10" id="KW-1185">Reference proteome</keyword>
<dbReference type="UniPathway" id="UPA00115">
    <property type="reaction ID" value="UER00409"/>
</dbReference>
<dbReference type="SUPFAM" id="SSF100950">
    <property type="entry name" value="NagB/RpiA/CoA transferase-like"/>
    <property type="match status" value="1"/>
</dbReference>
<evidence type="ECO:0000256" key="3">
    <source>
        <dbReference type="ARBA" id="ARBA00004961"/>
    </source>
</evidence>
<evidence type="ECO:0000256" key="2">
    <source>
        <dbReference type="ARBA" id="ARBA00002681"/>
    </source>
</evidence>
<comment type="similarity">
    <text evidence="4 7">Belongs to the glucosamine/galactosamine-6-phosphate isomerase family. 6-phosphogluconolactonase subfamily.</text>
</comment>
<dbReference type="GO" id="GO:0017057">
    <property type="term" value="F:6-phosphogluconolactonase activity"/>
    <property type="evidence" value="ECO:0007669"/>
    <property type="project" value="UniProtKB-UniRule"/>
</dbReference>
<feature type="domain" description="Glucosamine/galactosamine-6-phosphate isomerase" evidence="8">
    <location>
        <begin position="16"/>
        <end position="225"/>
    </location>
</feature>
<dbReference type="STRING" id="553385.GCA_000591415_01834"/>
<evidence type="ECO:0000256" key="5">
    <source>
        <dbReference type="ARBA" id="ARBA00013198"/>
    </source>
</evidence>
<keyword evidence="7 9" id="KW-0378">Hydrolase</keyword>
<comment type="catalytic activity">
    <reaction evidence="1 7">
        <text>6-phospho-D-glucono-1,5-lactone + H2O = 6-phospho-D-gluconate + H(+)</text>
        <dbReference type="Rhea" id="RHEA:12556"/>
        <dbReference type="ChEBI" id="CHEBI:15377"/>
        <dbReference type="ChEBI" id="CHEBI:15378"/>
        <dbReference type="ChEBI" id="CHEBI:57955"/>
        <dbReference type="ChEBI" id="CHEBI:58759"/>
        <dbReference type="EC" id="3.1.1.31"/>
    </reaction>
</comment>
<evidence type="ECO:0000313" key="9">
    <source>
        <dbReference type="EMBL" id="TVU73878.1"/>
    </source>
</evidence>
<protein>
    <recommendedName>
        <fullName evidence="6 7">6-phosphogluconolactonase</fullName>
        <shortName evidence="7">6PGL</shortName>
        <ecNumber evidence="5 7">3.1.1.31</ecNumber>
    </recommendedName>
</protein>
<dbReference type="PANTHER" id="PTHR11054">
    <property type="entry name" value="6-PHOSPHOGLUCONOLACTONASE"/>
    <property type="match status" value="1"/>
</dbReference>
<dbReference type="InterPro" id="IPR039104">
    <property type="entry name" value="6PGL"/>
</dbReference>
<dbReference type="AlphaFoldDB" id="A0A558HXQ8"/>
<dbReference type="InterPro" id="IPR037171">
    <property type="entry name" value="NagB/RpiA_transferase-like"/>
</dbReference>
<dbReference type="Pfam" id="PF01182">
    <property type="entry name" value="Glucosamine_iso"/>
    <property type="match status" value="1"/>
</dbReference>
<dbReference type="PANTHER" id="PTHR11054:SF0">
    <property type="entry name" value="6-PHOSPHOGLUCONOLACTONASE"/>
    <property type="match status" value="1"/>
</dbReference>
<evidence type="ECO:0000256" key="7">
    <source>
        <dbReference type="RuleBase" id="RU365095"/>
    </source>
</evidence>
<reference evidence="9 10" key="1">
    <citation type="submission" date="2019-07" db="EMBL/GenBank/DDBJ databases">
        <title>Diversity of Bacteria from Kongsfjorden, Arctic.</title>
        <authorList>
            <person name="Yu Y."/>
        </authorList>
    </citation>
    <scope>NUCLEOTIDE SEQUENCE [LARGE SCALE GENOMIC DNA]</scope>
    <source>
        <strain evidence="9 10">SM1923</strain>
    </source>
</reference>
<sequence>MASAITPSPLASDPRQQTAEALAEYLAAALTTDLAADPAARALLVVSGGSTPKPLFAALCDKPLDWSRVDITLADERWVSEDASDSNARFVREHLLTGAASAATFYPLTNGEAEPEAGCAEVSARIAALSWPASALILGMGGDGHTASLFPDGDRLEEALESQECCVPMRAPSVSQPRITLSLARLRQTRRTVLHLTGADKQDVLSRALGNIEAVSELPIRAFLSAPLALYWAP</sequence>
<dbReference type="Gene3D" id="3.40.50.1360">
    <property type="match status" value="1"/>
</dbReference>
<accession>A0A558HXQ8</accession>
<dbReference type="InterPro" id="IPR006148">
    <property type="entry name" value="Glc/Gal-6P_isomerase"/>
</dbReference>
<gene>
    <name evidence="7 9" type="primary">pgl</name>
    <name evidence="9" type="ORF">FQP86_02075</name>
</gene>
<name>A0A558HXQ8_9GAMM</name>
<evidence type="ECO:0000313" key="10">
    <source>
        <dbReference type="Proteomes" id="UP000319941"/>
    </source>
</evidence>
<comment type="function">
    <text evidence="2 7">Hydrolysis of 6-phosphogluconolactone to 6-phosphogluconate.</text>
</comment>
<dbReference type="OrthoDB" id="9810967at2"/>
<dbReference type="EMBL" id="VNFH01000001">
    <property type="protein sequence ID" value="TVU73878.1"/>
    <property type="molecule type" value="Genomic_DNA"/>
</dbReference>
<evidence type="ECO:0000256" key="1">
    <source>
        <dbReference type="ARBA" id="ARBA00000832"/>
    </source>
</evidence>
<dbReference type="NCBIfam" id="TIGR01198">
    <property type="entry name" value="pgl"/>
    <property type="match status" value="1"/>
</dbReference>
<comment type="caution">
    <text evidence="9">The sequence shown here is derived from an EMBL/GenBank/DDBJ whole genome shotgun (WGS) entry which is preliminary data.</text>
</comment>
<dbReference type="Proteomes" id="UP000319941">
    <property type="component" value="Unassembled WGS sequence"/>
</dbReference>
<dbReference type="GO" id="GO:0005975">
    <property type="term" value="P:carbohydrate metabolic process"/>
    <property type="evidence" value="ECO:0007669"/>
    <property type="project" value="UniProtKB-UniRule"/>
</dbReference>
<dbReference type="EC" id="3.1.1.31" evidence="5 7"/>
<dbReference type="CDD" id="cd01400">
    <property type="entry name" value="6PGL"/>
    <property type="match status" value="1"/>
</dbReference>
<organism evidence="9 10">
    <name type="scientific">Cobetia crustatorum</name>
    <dbReference type="NCBI Taxonomy" id="553385"/>
    <lineage>
        <taxon>Bacteria</taxon>
        <taxon>Pseudomonadati</taxon>
        <taxon>Pseudomonadota</taxon>
        <taxon>Gammaproteobacteria</taxon>
        <taxon>Oceanospirillales</taxon>
        <taxon>Halomonadaceae</taxon>
        <taxon>Cobetia</taxon>
    </lineage>
</organism>